<feature type="transmembrane region" description="Helical" evidence="1">
    <location>
        <begin position="140"/>
        <end position="158"/>
    </location>
</feature>
<keyword evidence="1" id="KW-1133">Transmembrane helix</keyword>
<feature type="transmembrane region" description="Helical" evidence="1">
    <location>
        <begin position="229"/>
        <end position="249"/>
    </location>
</feature>
<feature type="transmembrane region" description="Helical" evidence="1">
    <location>
        <begin position="193"/>
        <end position="222"/>
    </location>
</feature>
<feature type="transmembrane region" description="Helical" evidence="1">
    <location>
        <begin position="170"/>
        <end position="187"/>
    </location>
</feature>
<feature type="transmembrane region" description="Helical" evidence="1">
    <location>
        <begin position="279"/>
        <end position="298"/>
    </location>
</feature>
<dbReference type="EMBL" id="JACLAU010000004">
    <property type="protein sequence ID" value="MBC2650930.1"/>
    <property type="molecule type" value="Genomic_DNA"/>
</dbReference>
<organism evidence="2 3">
    <name type="scientific">Novosphingobium aerophilum</name>
    <dbReference type="NCBI Taxonomy" id="2839843"/>
    <lineage>
        <taxon>Bacteria</taxon>
        <taxon>Pseudomonadati</taxon>
        <taxon>Pseudomonadota</taxon>
        <taxon>Alphaproteobacteria</taxon>
        <taxon>Sphingomonadales</taxon>
        <taxon>Sphingomonadaceae</taxon>
        <taxon>Novosphingobium</taxon>
    </lineage>
</organism>
<comment type="caution">
    <text evidence="2">The sequence shown here is derived from an EMBL/GenBank/DDBJ whole genome shotgun (WGS) entry which is preliminary data.</text>
</comment>
<keyword evidence="1" id="KW-0812">Transmembrane</keyword>
<evidence type="ECO:0000256" key="1">
    <source>
        <dbReference type="SAM" id="Phobius"/>
    </source>
</evidence>
<proteinExistence type="predicted"/>
<keyword evidence="3" id="KW-1185">Reference proteome</keyword>
<dbReference type="RefSeq" id="WP_214647654.1">
    <property type="nucleotide sequence ID" value="NZ_JACLAU010000004.1"/>
</dbReference>
<keyword evidence="1" id="KW-0472">Membrane</keyword>
<gene>
    <name evidence="2" type="ORF">H7F49_04375</name>
</gene>
<feature type="transmembrane region" description="Helical" evidence="1">
    <location>
        <begin position="115"/>
        <end position="134"/>
    </location>
</feature>
<feature type="transmembrane region" description="Helical" evidence="1">
    <location>
        <begin position="90"/>
        <end position="108"/>
    </location>
</feature>
<keyword evidence="2" id="KW-0808">Transferase</keyword>
<dbReference type="AlphaFoldDB" id="A0A7X1KB99"/>
<accession>A0A7X1KB99</accession>
<dbReference type="Proteomes" id="UP000520156">
    <property type="component" value="Unassembled WGS sequence"/>
</dbReference>
<name>A0A7X1KB99_9SPHN</name>
<protein>
    <submittedName>
        <fullName evidence="2">Glycosyltransferase family 39 protein</fullName>
    </submittedName>
</protein>
<dbReference type="GO" id="GO:0016740">
    <property type="term" value="F:transferase activity"/>
    <property type="evidence" value="ECO:0007669"/>
    <property type="project" value="UniProtKB-KW"/>
</dbReference>
<reference evidence="2 3" key="1">
    <citation type="submission" date="2020-08" db="EMBL/GenBank/DDBJ databases">
        <title>The genome sequence of Novosphingobium flavum 4Y4.</title>
        <authorList>
            <person name="Liu Y."/>
        </authorList>
    </citation>
    <scope>NUCLEOTIDE SEQUENCE [LARGE SCALE GENOMIC DNA]</scope>
    <source>
        <strain evidence="2 3">4Y4</strain>
    </source>
</reference>
<sequence length="539" mass="57514">MNRTMAPLAGSSPTRAWLRRLPGWLVLIAAALLLLRTGLYLTMAAGAVRFPYQLDYGEGIVWEQLRRIASGRGYAPIEGFPTIVFHYPPLYHALTGALVRLTGADALLTGRALSFACTLITAGLVARIAALLAPREVARWTVWSGSGMAALITLGMLPTSQWSVLMRVDMLCMALTFGGLLCGMLALTRPRAVYLAALLFVAAVYTKQTALAAPAAVFGVLLITRPRTALAGIAATIALGLAALAALTVQTDGGFLRHIVLYNINRVDLTSLRGIPQNIVWHFGFVLAAVAGALGLFNRLRESRLRLRAPSWRAHLAAAPDDARAAVALLHLALATLMLGMKAKSGAADNYLIEWDCLLALCGGLALTDLLARSFGSPRSGGLPGLQGLLVPGALVSQLMMHPVPDIWPEVALRAHTPEAARLVAMIKAAPRPVISDDMVAVLRAGKPVLIEPAIVTELAAKGVWDESPFVAQLRARRFAFVVTTGLPGSMDFDNRHSPAVTAALAEAYPVRIDAGSNYLNFPAGPLPDYVRMQERAAR</sequence>
<evidence type="ECO:0000313" key="3">
    <source>
        <dbReference type="Proteomes" id="UP000520156"/>
    </source>
</evidence>
<evidence type="ECO:0000313" key="2">
    <source>
        <dbReference type="EMBL" id="MBC2650930.1"/>
    </source>
</evidence>